<keyword evidence="3 6" id="KW-0694">RNA-binding</keyword>
<evidence type="ECO:0000256" key="7">
    <source>
        <dbReference type="RuleBase" id="RU003699"/>
    </source>
</evidence>
<keyword evidence="5 7" id="KW-0687">Ribonucleoprotein</keyword>
<dbReference type="NCBIfam" id="TIGR01018">
    <property type="entry name" value="uS4_arch"/>
    <property type="match status" value="1"/>
</dbReference>
<dbReference type="InterPro" id="IPR001912">
    <property type="entry name" value="Ribosomal_uS4_N"/>
</dbReference>
<dbReference type="PANTHER" id="PTHR11831:SF5">
    <property type="entry name" value="40S RIBOSOMAL PROTEIN S9"/>
    <property type="match status" value="1"/>
</dbReference>
<dbReference type="GO" id="GO:0022627">
    <property type="term" value="C:cytosolic small ribosomal subunit"/>
    <property type="evidence" value="ECO:0007669"/>
    <property type="project" value="TreeGrafter"/>
</dbReference>
<dbReference type="SUPFAM" id="SSF55174">
    <property type="entry name" value="Alpha-L RNA-binding motif"/>
    <property type="match status" value="1"/>
</dbReference>
<evidence type="ECO:0000256" key="2">
    <source>
        <dbReference type="ARBA" id="ARBA00022730"/>
    </source>
</evidence>
<dbReference type="SMART" id="SM00363">
    <property type="entry name" value="S4"/>
    <property type="match status" value="1"/>
</dbReference>
<dbReference type="Pfam" id="PF01479">
    <property type="entry name" value="S4"/>
    <property type="match status" value="1"/>
</dbReference>
<keyword evidence="12" id="KW-1185">Reference proteome</keyword>
<organism evidence="11 12">
    <name type="scientific">Physocladia obscura</name>
    <dbReference type="NCBI Taxonomy" id="109957"/>
    <lineage>
        <taxon>Eukaryota</taxon>
        <taxon>Fungi</taxon>
        <taxon>Fungi incertae sedis</taxon>
        <taxon>Chytridiomycota</taxon>
        <taxon>Chytridiomycota incertae sedis</taxon>
        <taxon>Chytridiomycetes</taxon>
        <taxon>Chytridiales</taxon>
        <taxon>Chytriomycetaceae</taxon>
        <taxon>Physocladia</taxon>
    </lineage>
</organism>
<dbReference type="Gene3D" id="3.10.290.10">
    <property type="entry name" value="RNA-binding S4 domain"/>
    <property type="match status" value="1"/>
</dbReference>
<protein>
    <submittedName>
        <fullName evidence="11">40S ribosomal protein S9</fullName>
    </submittedName>
</protein>
<keyword evidence="4 7" id="KW-0689">Ribosomal protein</keyword>
<evidence type="ECO:0000256" key="3">
    <source>
        <dbReference type="ARBA" id="ARBA00022884"/>
    </source>
</evidence>
<comment type="caution">
    <text evidence="11">The sequence shown here is derived from an EMBL/GenBank/DDBJ whole genome shotgun (WGS) entry which is preliminary data.</text>
</comment>
<evidence type="ECO:0000313" key="12">
    <source>
        <dbReference type="Proteomes" id="UP001211907"/>
    </source>
</evidence>
<sequence>MAKELHALVSKEVRKHLLTREIIIFHSSKVPKRPFEAARLDAELKLAGEYGLKNKREIYRVGLTLSKIRRAARDLLMRAEKDPRRLFEGNALIRRLIRVGVLDESKAKLDYVLGLKIEDFLERRLQTQVFKLGLAKSIHHARVLIRQRHIRVGKQIVNVPSFIVRLDSQKHIDFSLTSPYGGGRPGRTQRKRAKAAAGGNGEEEAEDEE</sequence>
<gene>
    <name evidence="11" type="primary">RPS9_2</name>
    <name evidence="11" type="ORF">HK100_009088</name>
</gene>
<dbReference type="AlphaFoldDB" id="A0AAD5T4Q2"/>
<dbReference type="PROSITE" id="PS00632">
    <property type="entry name" value="RIBOSOMAL_S4"/>
    <property type="match status" value="1"/>
</dbReference>
<feature type="domain" description="Small ribosomal subunit protein uS4 N-terminal" evidence="10">
    <location>
        <begin position="4"/>
        <end position="122"/>
    </location>
</feature>
<dbReference type="PANTHER" id="PTHR11831">
    <property type="entry name" value="30S 40S RIBOSOMAL PROTEIN"/>
    <property type="match status" value="1"/>
</dbReference>
<dbReference type="PROSITE" id="PS50889">
    <property type="entry name" value="S4"/>
    <property type="match status" value="1"/>
</dbReference>
<proteinExistence type="inferred from homology"/>
<dbReference type="InterPro" id="IPR002942">
    <property type="entry name" value="S4_RNA-bd"/>
</dbReference>
<dbReference type="FunFam" id="3.10.290.10:FF:000021">
    <property type="entry name" value="40S ribosomal protein S9"/>
    <property type="match status" value="1"/>
</dbReference>
<evidence type="ECO:0000256" key="1">
    <source>
        <dbReference type="ARBA" id="ARBA00007465"/>
    </source>
</evidence>
<dbReference type="InterPro" id="IPR036986">
    <property type="entry name" value="S4_RNA-bd_sf"/>
</dbReference>
<evidence type="ECO:0000256" key="8">
    <source>
        <dbReference type="SAM" id="MobiDB-lite"/>
    </source>
</evidence>
<feature type="region of interest" description="Disordered" evidence="8">
    <location>
        <begin position="177"/>
        <end position="209"/>
    </location>
</feature>
<evidence type="ECO:0000259" key="9">
    <source>
        <dbReference type="SMART" id="SM00363"/>
    </source>
</evidence>
<evidence type="ECO:0000256" key="4">
    <source>
        <dbReference type="ARBA" id="ARBA00022980"/>
    </source>
</evidence>
<comment type="similarity">
    <text evidence="1 7">Belongs to the universal ribosomal protein uS4 family.</text>
</comment>
<evidence type="ECO:0000256" key="5">
    <source>
        <dbReference type="ARBA" id="ARBA00023274"/>
    </source>
</evidence>
<dbReference type="CDD" id="cd00165">
    <property type="entry name" value="S4"/>
    <property type="match status" value="1"/>
</dbReference>
<dbReference type="GO" id="GO:0042274">
    <property type="term" value="P:ribosomal small subunit biogenesis"/>
    <property type="evidence" value="ECO:0007669"/>
    <property type="project" value="TreeGrafter"/>
</dbReference>
<evidence type="ECO:0000256" key="6">
    <source>
        <dbReference type="PROSITE-ProRule" id="PRU00182"/>
    </source>
</evidence>
<dbReference type="NCBIfam" id="NF003139">
    <property type="entry name" value="PRK04051.1"/>
    <property type="match status" value="1"/>
</dbReference>
<dbReference type="GO" id="GO:0006412">
    <property type="term" value="P:translation"/>
    <property type="evidence" value="ECO:0007669"/>
    <property type="project" value="InterPro"/>
</dbReference>
<dbReference type="GO" id="GO:0019843">
    <property type="term" value="F:rRNA binding"/>
    <property type="evidence" value="ECO:0007669"/>
    <property type="project" value="UniProtKB-KW"/>
</dbReference>
<keyword evidence="2 6" id="KW-0699">rRNA-binding</keyword>
<dbReference type="SMART" id="SM01390">
    <property type="entry name" value="Ribosomal_S4"/>
    <property type="match status" value="1"/>
</dbReference>
<dbReference type="EMBL" id="JADGJH010000457">
    <property type="protein sequence ID" value="KAJ3128609.1"/>
    <property type="molecule type" value="Genomic_DNA"/>
</dbReference>
<dbReference type="InterPro" id="IPR022801">
    <property type="entry name" value="Ribosomal_uS4"/>
</dbReference>
<dbReference type="Proteomes" id="UP001211907">
    <property type="component" value="Unassembled WGS sequence"/>
</dbReference>
<dbReference type="InterPro" id="IPR005710">
    <property type="entry name" value="Ribosomal_uS4_euk/arc"/>
</dbReference>
<name>A0AAD5T4Q2_9FUNG</name>
<reference evidence="11" key="1">
    <citation type="submission" date="2020-05" db="EMBL/GenBank/DDBJ databases">
        <title>Phylogenomic resolution of chytrid fungi.</title>
        <authorList>
            <person name="Stajich J.E."/>
            <person name="Amses K."/>
            <person name="Simmons R."/>
            <person name="Seto K."/>
            <person name="Myers J."/>
            <person name="Bonds A."/>
            <person name="Quandt C.A."/>
            <person name="Barry K."/>
            <person name="Liu P."/>
            <person name="Grigoriev I."/>
            <person name="Longcore J.E."/>
            <person name="James T.Y."/>
        </authorList>
    </citation>
    <scope>NUCLEOTIDE SEQUENCE</scope>
    <source>
        <strain evidence="11">JEL0513</strain>
    </source>
</reference>
<evidence type="ECO:0000313" key="11">
    <source>
        <dbReference type="EMBL" id="KAJ3128609.1"/>
    </source>
</evidence>
<feature type="domain" description="RNA-binding S4" evidence="9">
    <location>
        <begin position="123"/>
        <end position="187"/>
    </location>
</feature>
<dbReference type="Pfam" id="PF00163">
    <property type="entry name" value="Ribosomal_S4"/>
    <property type="match status" value="1"/>
</dbReference>
<dbReference type="GO" id="GO:0003735">
    <property type="term" value="F:structural constituent of ribosome"/>
    <property type="evidence" value="ECO:0007669"/>
    <property type="project" value="InterPro"/>
</dbReference>
<evidence type="ECO:0000259" key="10">
    <source>
        <dbReference type="SMART" id="SM01390"/>
    </source>
</evidence>
<dbReference type="InterPro" id="IPR018079">
    <property type="entry name" value="Ribosomal_uS4_CS"/>
</dbReference>
<accession>A0AAD5T4Q2</accession>